<keyword evidence="4" id="KW-1185">Reference proteome</keyword>
<dbReference type="PROSITE" id="PS51257">
    <property type="entry name" value="PROKAR_LIPOPROTEIN"/>
    <property type="match status" value="1"/>
</dbReference>
<proteinExistence type="predicted"/>
<comment type="caution">
    <text evidence="3">The sequence shown here is derived from an EMBL/GenBank/DDBJ whole genome shotgun (WGS) entry which is preliminary data.</text>
</comment>
<evidence type="ECO:0000313" key="3">
    <source>
        <dbReference type="EMBL" id="MBP2413480.1"/>
    </source>
</evidence>
<dbReference type="Gene3D" id="3.40.190.120">
    <property type="entry name" value="Osmoprotection protein (prox), domain 2"/>
    <property type="match status" value="1"/>
</dbReference>
<gene>
    <name evidence="3" type="ORF">JOF48_002279</name>
</gene>
<feature type="domain" description="ABC-type glycine betaine transport system substrate-binding" evidence="2">
    <location>
        <begin position="56"/>
        <end position="314"/>
    </location>
</feature>
<evidence type="ECO:0000259" key="2">
    <source>
        <dbReference type="Pfam" id="PF04069"/>
    </source>
</evidence>
<feature type="chain" id="PRO_5045559747" evidence="1">
    <location>
        <begin position="22"/>
        <end position="323"/>
    </location>
</feature>
<name>A0ABS4YYE2_9MICC</name>
<organism evidence="3 4">
    <name type="scientific">Arthrobacter stackebrandtii</name>
    <dbReference type="NCBI Taxonomy" id="272161"/>
    <lineage>
        <taxon>Bacteria</taxon>
        <taxon>Bacillati</taxon>
        <taxon>Actinomycetota</taxon>
        <taxon>Actinomycetes</taxon>
        <taxon>Micrococcales</taxon>
        <taxon>Micrococcaceae</taxon>
        <taxon>Arthrobacter</taxon>
    </lineage>
</organism>
<accession>A0ABS4YYE2</accession>
<protein>
    <submittedName>
        <fullName evidence="3">Osmoprotectant transport system substrate-binding protein</fullName>
    </submittedName>
</protein>
<evidence type="ECO:0000256" key="1">
    <source>
        <dbReference type="SAM" id="SignalP"/>
    </source>
</evidence>
<keyword evidence="1" id="KW-0732">Signal</keyword>
<dbReference type="Pfam" id="PF04069">
    <property type="entry name" value="OpuAC"/>
    <property type="match status" value="1"/>
</dbReference>
<dbReference type="Gene3D" id="3.40.190.10">
    <property type="entry name" value="Periplasmic binding protein-like II"/>
    <property type="match status" value="1"/>
</dbReference>
<evidence type="ECO:0000313" key="4">
    <source>
        <dbReference type="Proteomes" id="UP000711614"/>
    </source>
</evidence>
<sequence length="323" mass="33481">MAVRRKVMAALCAAALLLATACTPTPITTVPSASQSLNRAPLTVALPEVPDDVNPAESALLANVYAAALNAAGLHTVVADSPSPAGTMISGLEAGDHDIVPAYSRLALSELSPEAAADPAADSSKVLAELKAALPDGVMELDPTKVEDQDALVVTAVTAEKYQLKTITDLARVCGQLTLGGSAQFKAKENGLPALERDYKCVPGGYKQLKAVLDTRSDGVVWALLRDDIQVADIHASSPAIVDNALVVLSDPLNIFPVQAIVPLVAGNKVGADAQDVLNKVSAALTTEELANLNRLAQDRQDGNFAEVAQAWLVQKGLVKASS</sequence>
<dbReference type="SUPFAM" id="SSF53850">
    <property type="entry name" value="Periplasmic binding protein-like II"/>
    <property type="match status" value="1"/>
</dbReference>
<feature type="signal peptide" evidence="1">
    <location>
        <begin position="1"/>
        <end position="21"/>
    </location>
</feature>
<dbReference type="InterPro" id="IPR007210">
    <property type="entry name" value="ABC_Gly_betaine_transp_sub-bd"/>
</dbReference>
<reference evidence="3 4" key="1">
    <citation type="submission" date="2021-03" db="EMBL/GenBank/DDBJ databases">
        <title>Sequencing the genomes of 1000 actinobacteria strains.</title>
        <authorList>
            <person name="Klenk H.-P."/>
        </authorList>
    </citation>
    <scope>NUCLEOTIDE SEQUENCE [LARGE SCALE GENOMIC DNA]</scope>
    <source>
        <strain evidence="3 4">DSM 16005</strain>
    </source>
</reference>
<dbReference type="RefSeq" id="WP_209680807.1">
    <property type="nucleotide sequence ID" value="NZ_JAGIOI010000001.1"/>
</dbReference>
<dbReference type="EMBL" id="JAGIOI010000001">
    <property type="protein sequence ID" value="MBP2413480.1"/>
    <property type="molecule type" value="Genomic_DNA"/>
</dbReference>
<dbReference type="Proteomes" id="UP000711614">
    <property type="component" value="Unassembled WGS sequence"/>
</dbReference>